<evidence type="ECO:0000256" key="1">
    <source>
        <dbReference type="SAM" id="MobiDB-lite"/>
    </source>
</evidence>
<sequence length="67" mass="6922">MAGSSTLGGSGWTANPTPDQRYPTINVPLVVGQPAAQLGTAGDLAIDRVNRKIYENVAGTWSAGTSY</sequence>
<feature type="region of interest" description="Disordered" evidence="1">
    <location>
        <begin position="1"/>
        <end position="22"/>
    </location>
</feature>
<comment type="caution">
    <text evidence="2">The sequence shown here is derived from an EMBL/GenBank/DDBJ whole genome shotgun (WGS) entry which is preliminary data.</text>
</comment>
<accession>A0A7Z7BBZ8</accession>
<protein>
    <submittedName>
        <fullName evidence="2">Uncharacterized protein</fullName>
    </submittedName>
</protein>
<dbReference type="AlphaFoldDB" id="A0A7Z7BBZ8"/>
<dbReference type="RefSeq" id="WP_091785046.1">
    <property type="nucleotide sequence ID" value="NZ_FNDI01000021.1"/>
</dbReference>
<feature type="compositionally biased region" description="Gly residues" evidence="1">
    <location>
        <begin position="1"/>
        <end position="11"/>
    </location>
</feature>
<dbReference type="Proteomes" id="UP000198900">
    <property type="component" value="Unassembled WGS sequence"/>
</dbReference>
<organism evidence="2 3">
    <name type="scientific">Paraburkholderia steynii</name>
    <dbReference type="NCBI Taxonomy" id="1245441"/>
    <lineage>
        <taxon>Bacteria</taxon>
        <taxon>Pseudomonadati</taxon>
        <taxon>Pseudomonadota</taxon>
        <taxon>Betaproteobacteria</taxon>
        <taxon>Burkholderiales</taxon>
        <taxon>Burkholderiaceae</taxon>
        <taxon>Paraburkholderia</taxon>
    </lineage>
</organism>
<evidence type="ECO:0000313" key="2">
    <source>
        <dbReference type="EMBL" id="SDI65237.1"/>
    </source>
</evidence>
<reference evidence="2" key="1">
    <citation type="submission" date="2016-10" db="EMBL/GenBank/DDBJ databases">
        <authorList>
            <person name="Varghese N."/>
            <person name="Submissions S."/>
        </authorList>
    </citation>
    <scope>NUCLEOTIDE SEQUENCE [LARGE SCALE GENOMIC DNA]</scope>
    <source>
        <strain evidence="2">YR281</strain>
    </source>
</reference>
<proteinExistence type="predicted"/>
<keyword evidence="3" id="KW-1185">Reference proteome</keyword>
<dbReference type="EMBL" id="FNDI01000021">
    <property type="protein sequence ID" value="SDI65237.1"/>
    <property type="molecule type" value="Genomic_DNA"/>
</dbReference>
<evidence type="ECO:0000313" key="3">
    <source>
        <dbReference type="Proteomes" id="UP000198900"/>
    </source>
</evidence>
<name>A0A7Z7BBZ8_9BURK</name>
<gene>
    <name evidence="2" type="ORF">SAMN04487926_12151</name>
</gene>